<sequence>MEKKKITVIGSGVAGLSSASYLAKSGHDVTLIEKNSTIGGRARSFKVDGFFFDMGPSWYWMPDVFERFYNDFGYTTKDFYELKRLDPSYRVFWKDGSKDDVPANLDEFYAWFEELEPGSTKKLDKFLKEAAYKYEVGMNDLVHKPSLKVSEFADMRIVKGSIKLHLFSSFSKYVKSYFSHPKIIELLEFPTLFLGAMPKDTPALYSLMNYADIKLGTWYPMGGMHQIISAFEKIAVAQGVRIITDCEAKGFTYKNGLIHEVNTPNNGTIATDIVVSGADYNYTDRQLAAGKSNYSEKYWDKRLMAPSSLLFYLGIDKKIDNLLHHNLFFDEDFDQHAVEIYKEPKWPSKPLFYACCPSKTDNTVAPEGKENLFLLVPLAPNLNDSEELREEYYNLIMTRLKEKTGIDVKSNVIYKRSYCIQDFKDDYHAFKGNAYGLANTLSQTAFLKPKITNKNIKNLFYTGQLTTPGPGVPPSIISGEVVAKEINKRIHAKKL</sequence>
<dbReference type="NCBIfam" id="TIGR02734">
    <property type="entry name" value="crtI_fam"/>
    <property type="match status" value="1"/>
</dbReference>
<comment type="similarity">
    <text evidence="2 5">Belongs to the carotenoid/retinoid oxidoreductase family.</text>
</comment>
<protein>
    <submittedName>
        <fullName evidence="7">Phytoene desaturase</fullName>
    </submittedName>
</protein>
<dbReference type="Proteomes" id="UP000236654">
    <property type="component" value="Unassembled WGS sequence"/>
</dbReference>
<dbReference type="OrthoDB" id="9774675at2"/>
<dbReference type="GO" id="GO:0016491">
    <property type="term" value="F:oxidoreductase activity"/>
    <property type="evidence" value="ECO:0007669"/>
    <property type="project" value="UniProtKB-KW"/>
</dbReference>
<dbReference type="InterPro" id="IPR002937">
    <property type="entry name" value="Amino_oxidase"/>
</dbReference>
<dbReference type="EMBL" id="PJNI01000001">
    <property type="protein sequence ID" value="PKR82168.1"/>
    <property type="molecule type" value="Genomic_DNA"/>
</dbReference>
<comment type="pathway">
    <text evidence="1 5">Carotenoid biosynthesis.</text>
</comment>
<dbReference type="PANTHER" id="PTHR43734:SF1">
    <property type="entry name" value="PHYTOENE DESATURASE"/>
    <property type="match status" value="1"/>
</dbReference>
<evidence type="ECO:0000256" key="3">
    <source>
        <dbReference type="ARBA" id="ARBA00022746"/>
    </source>
</evidence>
<reference evidence="7 8" key="1">
    <citation type="submission" date="2017-12" db="EMBL/GenBank/DDBJ databases">
        <title>The draft genome sequence of Brumimicrobium saltpan LHR20.</title>
        <authorList>
            <person name="Do Z.-J."/>
            <person name="Luo H.-R."/>
        </authorList>
    </citation>
    <scope>NUCLEOTIDE SEQUENCE [LARGE SCALE GENOMIC DNA]</scope>
    <source>
        <strain evidence="7 8">LHR20</strain>
    </source>
</reference>
<dbReference type="GO" id="GO:0016117">
    <property type="term" value="P:carotenoid biosynthetic process"/>
    <property type="evidence" value="ECO:0007669"/>
    <property type="project" value="UniProtKB-KW"/>
</dbReference>
<evidence type="ECO:0000256" key="1">
    <source>
        <dbReference type="ARBA" id="ARBA00004829"/>
    </source>
</evidence>
<dbReference type="InterPro" id="IPR014105">
    <property type="entry name" value="Carotenoid/retinoid_OxRdtase"/>
</dbReference>
<evidence type="ECO:0000256" key="4">
    <source>
        <dbReference type="ARBA" id="ARBA00023002"/>
    </source>
</evidence>
<keyword evidence="8" id="KW-1185">Reference proteome</keyword>
<comment type="caution">
    <text evidence="7">The sequence shown here is derived from an EMBL/GenBank/DDBJ whole genome shotgun (WGS) entry which is preliminary data.</text>
</comment>
<dbReference type="AlphaFoldDB" id="A0A2I0R6E9"/>
<keyword evidence="4 5" id="KW-0560">Oxidoreductase</keyword>
<evidence type="ECO:0000313" key="8">
    <source>
        <dbReference type="Proteomes" id="UP000236654"/>
    </source>
</evidence>
<keyword evidence="3 5" id="KW-0125">Carotenoid biosynthesis</keyword>
<dbReference type="PRINTS" id="PR00419">
    <property type="entry name" value="ADXRDTASE"/>
</dbReference>
<gene>
    <name evidence="7" type="ORF">CW751_02200</name>
</gene>
<evidence type="ECO:0000256" key="2">
    <source>
        <dbReference type="ARBA" id="ARBA00006046"/>
    </source>
</evidence>
<organism evidence="7 8">
    <name type="scientific">Brumimicrobium salinarum</name>
    <dbReference type="NCBI Taxonomy" id="2058658"/>
    <lineage>
        <taxon>Bacteria</taxon>
        <taxon>Pseudomonadati</taxon>
        <taxon>Bacteroidota</taxon>
        <taxon>Flavobacteriia</taxon>
        <taxon>Flavobacteriales</taxon>
        <taxon>Crocinitomicaceae</taxon>
        <taxon>Brumimicrobium</taxon>
    </lineage>
</organism>
<evidence type="ECO:0000259" key="6">
    <source>
        <dbReference type="Pfam" id="PF01593"/>
    </source>
</evidence>
<dbReference type="RefSeq" id="WP_101333313.1">
    <property type="nucleotide sequence ID" value="NZ_PJNI01000001.1"/>
</dbReference>
<feature type="domain" description="Amine oxidase" evidence="6">
    <location>
        <begin position="13"/>
        <end position="486"/>
    </location>
</feature>
<evidence type="ECO:0000256" key="5">
    <source>
        <dbReference type="RuleBase" id="RU362075"/>
    </source>
</evidence>
<name>A0A2I0R6E9_9FLAO</name>
<accession>A0A2I0R6E9</accession>
<dbReference type="Pfam" id="PF01593">
    <property type="entry name" value="Amino_oxidase"/>
    <property type="match status" value="1"/>
</dbReference>
<dbReference type="SUPFAM" id="SSF51905">
    <property type="entry name" value="FAD/NAD(P)-binding domain"/>
    <property type="match status" value="1"/>
</dbReference>
<evidence type="ECO:0000313" key="7">
    <source>
        <dbReference type="EMBL" id="PKR82168.1"/>
    </source>
</evidence>
<dbReference type="InterPro" id="IPR036188">
    <property type="entry name" value="FAD/NAD-bd_sf"/>
</dbReference>
<dbReference type="Gene3D" id="3.50.50.60">
    <property type="entry name" value="FAD/NAD(P)-binding domain"/>
    <property type="match status" value="2"/>
</dbReference>
<proteinExistence type="inferred from homology"/>
<dbReference type="PANTHER" id="PTHR43734">
    <property type="entry name" value="PHYTOENE DESATURASE"/>
    <property type="match status" value="1"/>
</dbReference>